<dbReference type="PROSITE" id="PS50994">
    <property type="entry name" value="INTEGRASE"/>
    <property type="match status" value="1"/>
</dbReference>
<evidence type="ECO:0000313" key="4">
    <source>
        <dbReference type="Proteomes" id="UP001151760"/>
    </source>
</evidence>
<reference evidence="3" key="2">
    <citation type="submission" date="2022-01" db="EMBL/GenBank/DDBJ databases">
        <authorList>
            <person name="Yamashiro T."/>
            <person name="Shiraishi A."/>
            <person name="Satake H."/>
            <person name="Nakayama K."/>
        </authorList>
    </citation>
    <scope>NUCLEOTIDE SEQUENCE</scope>
</reference>
<dbReference type="InterPro" id="IPR036397">
    <property type="entry name" value="RNaseH_sf"/>
</dbReference>
<organism evidence="3 4">
    <name type="scientific">Tanacetum coccineum</name>
    <dbReference type="NCBI Taxonomy" id="301880"/>
    <lineage>
        <taxon>Eukaryota</taxon>
        <taxon>Viridiplantae</taxon>
        <taxon>Streptophyta</taxon>
        <taxon>Embryophyta</taxon>
        <taxon>Tracheophyta</taxon>
        <taxon>Spermatophyta</taxon>
        <taxon>Magnoliopsida</taxon>
        <taxon>eudicotyledons</taxon>
        <taxon>Gunneridae</taxon>
        <taxon>Pentapetalae</taxon>
        <taxon>asterids</taxon>
        <taxon>campanulids</taxon>
        <taxon>Asterales</taxon>
        <taxon>Asteraceae</taxon>
        <taxon>Asteroideae</taxon>
        <taxon>Anthemideae</taxon>
        <taxon>Anthemidinae</taxon>
        <taxon>Tanacetum</taxon>
    </lineage>
</organism>
<dbReference type="SUPFAM" id="SSF53098">
    <property type="entry name" value="Ribonuclease H-like"/>
    <property type="match status" value="1"/>
</dbReference>
<dbReference type="PANTHER" id="PTHR42648">
    <property type="entry name" value="TRANSPOSASE, PUTATIVE-RELATED"/>
    <property type="match status" value="1"/>
</dbReference>
<accession>A0ABQ5E412</accession>
<dbReference type="PANTHER" id="PTHR42648:SF31">
    <property type="entry name" value="RNA-DIRECTED DNA POLYMERASE"/>
    <property type="match status" value="1"/>
</dbReference>
<dbReference type="InterPro" id="IPR012337">
    <property type="entry name" value="RNaseH-like_sf"/>
</dbReference>
<dbReference type="EMBL" id="BQNB010015809">
    <property type="protein sequence ID" value="GJT44394.1"/>
    <property type="molecule type" value="Genomic_DNA"/>
</dbReference>
<name>A0ABQ5E412_9ASTR</name>
<feature type="compositionally biased region" description="Polar residues" evidence="1">
    <location>
        <begin position="154"/>
        <end position="165"/>
    </location>
</feature>
<proteinExistence type="predicted"/>
<sequence>MVSDQRSTTLFHESTSLGISMVFLQPSWLEIGDLVHLDLWGPYKVTGRNDNGTAFVNHKFTTLCEDHGIIHQTSCSYTPQQNGIVERKHSHLLNVARLLFSKGVKFFEDMFPSKQKFDMFDKPSVPGLNNLNFFNSDYLDNHSNILNDEERSDLSPNRYGTSSPHSGRIFEPLNESEGGHSQGSKVVASEDTRSAYHEDNQNIIFEGDGPLFPNQNDQGKPETQNLMRSSRPFIFPKNYNDFVVKSKFKYGLEKYVNYSHLTKDNYCFASVLDKSFEPKSFEEAAKHQPWVDAMNSKMDAFYRIILGI</sequence>
<dbReference type="InterPro" id="IPR001584">
    <property type="entry name" value="Integrase_cat-core"/>
</dbReference>
<dbReference type="Proteomes" id="UP001151760">
    <property type="component" value="Unassembled WGS sequence"/>
</dbReference>
<evidence type="ECO:0000259" key="2">
    <source>
        <dbReference type="PROSITE" id="PS50994"/>
    </source>
</evidence>
<feature type="domain" description="Integrase catalytic" evidence="2">
    <location>
        <begin position="50"/>
        <end position="150"/>
    </location>
</feature>
<reference evidence="3" key="1">
    <citation type="journal article" date="2022" name="Int. J. Mol. Sci.">
        <title>Draft Genome of Tanacetum Coccineum: Genomic Comparison of Closely Related Tanacetum-Family Plants.</title>
        <authorList>
            <person name="Yamashiro T."/>
            <person name="Shiraishi A."/>
            <person name="Nakayama K."/>
            <person name="Satake H."/>
        </authorList>
    </citation>
    <scope>NUCLEOTIDE SEQUENCE</scope>
</reference>
<comment type="caution">
    <text evidence="3">The sequence shown here is derived from an EMBL/GenBank/DDBJ whole genome shotgun (WGS) entry which is preliminary data.</text>
</comment>
<feature type="region of interest" description="Disordered" evidence="1">
    <location>
        <begin position="148"/>
        <end position="188"/>
    </location>
</feature>
<dbReference type="Gene3D" id="3.30.420.10">
    <property type="entry name" value="Ribonuclease H-like superfamily/Ribonuclease H"/>
    <property type="match status" value="1"/>
</dbReference>
<protein>
    <submittedName>
        <fullName evidence="3">Ribonuclease H-like domain-containing protein</fullName>
    </submittedName>
</protein>
<keyword evidence="4" id="KW-1185">Reference proteome</keyword>
<dbReference type="InterPro" id="IPR039537">
    <property type="entry name" value="Retrotran_Ty1/copia-like"/>
</dbReference>
<evidence type="ECO:0000256" key="1">
    <source>
        <dbReference type="SAM" id="MobiDB-lite"/>
    </source>
</evidence>
<gene>
    <name evidence="3" type="ORF">Tco_0953109</name>
</gene>
<evidence type="ECO:0000313" key="3">
    <source>
        <dbReference type="EMBL" id="GJT44394.1"/>
    </source>
</evidence>